<dbReference type="EMBL" id="PZQS01000009">
    <property type="protein sequence ID" value="PVD24428.1"/>
    <property type="molecule type" value="Genomic_DNA"/>
</dbReference>
<name>A0A2T7NTC5_POMCA</name>
<evidence type="ECO:0000313" key="2">
    <source>
        <dbReference type="Proteomes" id="UP000245119"/>
    </source>
</evidence>
<dbReference type="AlphaFoldDB" id="A0A2T7NTC5"/>
<keyword evidence="2" id="KW-1185">Reference proteome</keyword>
<sequence length="91" mass="10484">MTGNAICARRKRLWPRRKGSPLTDEEVARELCTFLEGRGWRGYFARASRIAGKETGRQFCLHPPLPPPPQPNQTFRGLFLLVDSRMQSERD</sequence>
<protein>
    <submittedName>
        <fullName evidence="1">Uncharacterized protein</fullName>
    </submittedName>
</protein>
<gene>
    <name evidence="1" type="ORF">C0Q70_14911</name>
</gene>
<comment type="caution">
    <text evidence="1">The sequence shown here is derived from an EMBL/GenBank/DDBJ whole genome shotgun (WGS) entry which is preliminary data.</text>
</comment>
<proteinExistence type="predicted"/>
<organism evidence="1 2">
    <name type="scientific">Pomacea canaliculata</name>
    <name type="common">Golden apple snail</name>
    <dbReference type="NCBI Taxonomy" id="400727"/>
    <lineage>
        <taxon>Eukaryota</taxon>
        <taxon>Metazoa</taxon>
        <taxon>Spiralia</taxon>
        <taxon>Lophotrochozoa</taxon>
        <taxon>Mollusca</taxon>
        <taxon>Gastropoda</taxon>
        <taxon>Caenogastropoda</taxon>
        <taxon>Architaenioglossa</taxon>
        <taxon>Ampullarioidea</taxon>
        <taxon>Ampullariidae</taxon>
        <taxon>Pomacea</taxon>
    </lineage>
</organism>
<reference evidence="1 2" key="1">
    <citation type="submission" date="2018-04" db="EMBL/GenBank/DDBJ databases">
        <title>The genome of golden apple snail Pomacea canaliculata provides insight into stress tolerance and invasive adaptation.</title>
        <authorList>
            <person name="Liu C."/>
            <person name="Liu B."/>
            <person name="Ren Y."/>
            <person name="Zhang Y."/>
            <person name="Wang H."/>
            <person name="Li S."/>
            <person name="Jiang F."/>
            <person name="Yin L."/>
            <person name="Zhang G."/>
            <person name="Qian W."/>
            <person name="Fan W."/>
        </authorList>
    </citation>
    <scope>NUCLEOTIDE SEQUENCE [LARGE SCALE GENOMIC DNA]</scope>
    <source>
        <strain evidence="1">SZHN2017</strain>
        <tissue evidence="1">Muscle</tissue>
    </source>
</reference>
<evidence type="ECO:0000313" key="1">
    <source>
        <dbReference type="EMBL" id="PVD24428.1"/>
    </source>
</evidence>
<dbReference type="Proteomes" id="UP000245119">
    <property type="component" value="Linkage Group LG9"/>
</dbReference>
<accession>A0A2T7NTC5</accession>